<feature type="region of interest" description="Disordered" evidence="1">
    <location>
        <begin position="1"/>
        <end position="39"/>
    </location>
</feature>
<sequence>MAPNKGPQLSFPRVSPIGHHEGHGRMPSPAPQNTCGMVRQTPLNPPAPCRECRAGAMFHGWGKNHTAPPSCEGGQPPRSASPEALSSPRNVEEVCQLRQSHNIQKPEVLKVFNPVSLLDIATV</sequence>
<evidence type="ECO:0000256" key="1">
    <source>
        <dbReference type="SAM" id="MobiDB-lite"/>
    </source>
</evidence>
<keyword evidence="3" id="KW-1185">Reference proteome</keyword>
<dbReference type="Proteomes" id="UP001352852">
    <property type="component" value="Unassembled WGS sequence"/>
</dbReference>
<proteinExistence type="predicted"/>
<reference evidence="2 3" key="1">
    <citation type="submission" date="2021-06" db="EMBL/GenBank/DDBJ databases">
        <authorList>
            <person name="Palmer J.M."/>
        </authorList>
    </citation>
    <scope>NUCLEOTIDE SEQUENCE [LARGE SCALE GENOMIC DNA]</scope>
    <source>
        <strain evidence="2 3">CL_MEX2019</strain>
        <tissue evidence="2">Muscle</tissue>
    </source>
</reference>
<evidence type="ECO:0000313" key="3">
    <source>
        <dbReference type="Proteomes" id="UP001352852"/>
    </source>
</evidence>
<evidence type="ECO:0000313" key="2">
    <source>
        <dbReference type="EMBL" id="MED6265929.1"/>
    </source>
</evidence>
<organism evidence="2 3">
    <name type="scientific">Characodon lateralis</name>
    <dbReference type="NCBI Taxonomy" id="208331"/>
    <lineage>
        <taxon>Eukaryota</taxon>
        <taxon>Metazoa</taxon>
        <taxon>Chordata</taxon>
        <taxon>Craniata</taxon>
        <taxon>Vertebrata</taxon>
        <taxon>Euteleostomi</taxon>
        <taxon>Actinopterygii</taxon>
        <taxon>Neopterygii</taxon>
        <taxon>Teleostei</taxon>
        <taxon>Neoteleostei</taxon>
        <taxon>Acanthomorphata</taxon>
        <taxon>Ovalentaria</taxon>
        <taxon>Atherinomorphae</taxon>
        <taxon>Cyprinodontiformes</taxon>
        <taxon>Goodeidae</taxon>
        <taxon>Characodon</taxon>
    </lineage>
</organism>
<feature type="region of interest" description="Disordered" evidence="1">
    <location>
        <begin position="62"/>
        <end position="92"/>
    </location>
</feature>
<protein>
    <submittedName>
        <fullName evidence="2">Uncharacterized protein</fullName>
    </submittedName>
</protein>
<accession>A0ABU7CWK7</accession>
<comment type="caution">
    <text evidence="2">The sequence shown here is derived from an EMBL/GenBank/DDBJ whole genome shotgun (WGS) entry which is preliminary data.</text>
</comment>
<name>A0ABU7CWK7_9TELE</name>
<gene>
    <name evidence="2" type="ORF">CHARACLAT_030471</name>
</gene>
<dbReference type="EMBL" id="JAHUTJ010004588">
    <property type="protein sequence ID" value="MED6265929.1"/>
    <property type="molecule type" value="Genomic_DNA"/>
</dbReference>